<dbReference type="SUPFAM" id="SSF102114">
    <property type="entry name" value="Radical SAM enzymes"/>
    <property type="match status" value="1"/>
</dbReference>
<evidence type="ECO:0000256" key="10">
    <source>
        <dbReference type="ARBA" id="ARBA00022723"/>
    </source>
</evidence>
<evidence type="ECO:0000256" key="7">
    <source>
        <dbReference type="ARBA" id="ARBA00022679"/>
    </source>
</evidence>
<dbReference type="CDD" id="cd01335">
    <property type="entry name" value="Radical_SAM"/>
    <property type="match status" value="1"/>
</dbReference>
<dbReference type="Proteomes" id="UP000324585">
    <property type="component" value="Unassembled WGS sequence"/>
</dbReference>
<dbReference type="PANTHER" id="PTHR30544:SF9">
    <property type="entry name" value="RADICAL SAM SUPERFAMILY PROTEIN"/>
    <property type="match status" value="1"/>
</dbReference>
<evidence type="ECO:0000256" key="2">
    <source>
        <dbReference type="ARBA" id="ARBA00004496"/>
    </source>
</evidence>
<dbReference type="PANTHER" id="PTHR30544">
    <property type="entry name" value="23S RRNA METHYLTRANSFERASE"/>
    <property type="match status" value="1"/>
</dbReference>
<dbReference type="InterPro" id="IPR048641">
    <property type="entry name" value="RlmN_N"/>
</dbReference>
<dbReference type="InterPro" id="IPR007197">
    <property type="entry name" value="rSAM"/>
</dbReference>
<reference evidence="15" key="1">
    <citation type="journal article" date="2019" name="Nat. Commun.">
        <title>Expansion of phycobilisome linker gene families in mesophilic red algae.</title>
        <authorList>
            <person name="Lee J."/>
            <person name="Kim D."/>
            <person name="Bhattacharya D."/>
            <person name="Yoon H.S."/>
        </authorList>
    </citation>
    <scope>NUCLEOTIDE SEQUENCE [LARGE SCALE GENOMIC DNA]</scope>
    <source>
        <strain evidence="15">CCMP 1328</strain>
    </source>
</reference>
<dbReference type="SFLD" id="SFLDF00275">
    <property type="entry name" value="adenosine_C2_methyltransferase"/>
    <property type="match status" value="1"/>
</dbReference>
<evidence type="ECO:0000256" key="4">
    <source>
        <dbReference type="ARBA" id="ARBA00022490"/>
    </source>
</evidence>
<keyword evidence="9" id="KW-0819">tRNA processing</keyword>
<dbReference type="GO" id="GO:0070475">
    <property type="term" value="P:rRNA base methylation"/>
    <property type="evidence" value="ECO:0007669"/>
    <property type="project" value="InterPro"/>
</dbReference>
<accession>A0A5J4YYY0</accession>
<dbReference type="Pfam" id="PF04055">
    <property type="entry name" value="Radical_SAM"/>
    <property type="match status" value="1"/>
</dbReference>
<organism evidence="14 15">
    <name type="scientific">Porphyridium purpureum</name>
    <name type="common">Red alga</name>
    <name type="synonym">Porphyridium cruentum</name>
    <dbReference type="NCBI Taxonomy" id="35688"/>
    <lineage>
        <taxon>Eukaryota</taxon>
        <taxon>Rhodophyta</taxon>
        <taxon>Bangiophyceae</taxon>
        <taxon>Porphyridiales</taxon>
        <taxon>Porphyridiaceae</taxon>
        <taxon>Porphyridium</taxon>
    </lineage>
</organism>
<dbReference type="NCBIfam" id="TIGR00048">
    <property type="entry name" value="rRNA_mod_RlmN"/>
    <property type="match status" value="1"/>
</dbReference>
<protein>
    <submittedName>
        <fullName evidence="14">Dual-specificity RNA methyltransferase RlmN</fullName>
    </submittedName>
</protein>
<dbReference type="AlphaFoldDB" id="A0A5J4YYY0"/>
<dbReference type="Gene3D" id="3.20.20.70">
    <property type="entry name" value="Aldolase class I"/>
    <property type="match status" value="1"/>
</dbReference>
<keyword evidence="6 14" id="KW-0489">Methyltransferase</keyword>
<dbReference type="GO" id="GO:0051539">
    <property type="term" value="F:4 iron, 4 sulfur cluster binding"/>
    <property type="evidence" value="ECO:0007669"/>
    <property type="project" value="UniProtKB-KW"/>
</dbReference>
<dbReference type="GO" id="GO:0005737">
    <property type="term" value="C:cytoplasm"/>
    <property type="evidence" value="ECO:0007669"/>
    <property type="project" value="UniProtKB-SubCell"/>
</dbReference>
<keyword evidence="5" id="KW-0698">rRNA processing</keyword>
<dbReference type="HAMAP" id="MF_01849">
    <property type="entry name" value="RNA_methyltr_RlmN"/>
    <property type="match status" value="1"/>
</dbReference>
<dbReference type="GO" id="GO:0008173">
    <property type="term" value="F:RNA methyltransferase activity"/>
    <property type="evidence" value="ECO:0007669"/>
    <property type="project" value="InterPro"/>
</dbReference>
<evidence type="ECO:0000313" key="15">
    <source>
        <dbReference type="Proteomes" id="UP000324585"/>
    </source>
</evidence>
<keyword evidence="11" id="KW-0408">Iron</keyword>
<keyword evidence="7 14" id="KW-0808">Transferase</keyword>
<keyword evidence="15" id="KW-1185">Reference proteome</keyword>
<dbReference type="InterPro" id="IPR004383">
    <property type="entry name" value="rRNA_lsu_MTrfase_RlmN/Cfr"/>
</dbReference>
<keyword evidence="10" id="KW-0479">Metal-binding</keyword>
<evidence type="ECO:0000256" key="1">
    <source>
        <dbReference type="ARBA" id="ARBA00001966"/>
    </source>
</evidence>
<evidence type="ECO:0000256" key="3">
    <source>
        <dbReference type="ARBA" id="ARBA00022485"/>
    </source>
</evidence>
<evidence type="ECO:0000256" key="9">
    <source>
        <dbReference type="ARBA" id="ARBA00022694"/>
    </source>
</evidence>
<keyword evidence="3" id="KW-0004">4Fe-4S</keyword>
<dbReference type="GO" id="GO:0046872">
    <property type="term" value="F:metal ion binding"/>
    <property type="evidence" value="ECO:0007669"/>
    <property type="project" value="UniProtKB-KW"/>
</dbReference>
<evidence type="ECO:0000256" key="6">
    <source>
        <dbReference type="ARBA" id="ARBA00022603"/>
    </source>
</evidence>
<proteinExistence type="inferred from homology"/>
<dbReference type="PROSITE" id="PS51918">
    <property type="entry name" value="RADICAL_SAM"/>
    <property type="match status" value="1"/>
</dbReference>
<dbReference type="InterPro" id="IPR040072">
    <property type="entry name" value="Methyltransferase_A"/>
</dbReference>
<dbReference type="Gene3D" id="1.10.150.530">
    <property type="match status" value="1"/>
</dbReference>
<dbReference type="EMBL" id="VRMN01000002">
    <property type="protein sequence ID" value="KAA8496335.1"/>
    <property type="molecule type" value="Genomic_DNA"/>
</dbReference>
<dbReference type="GO" id="GO:0030488">
    <property type="term" value="P:tRNA methylation"/>
    <property type="evidence" value="ECO:0007669"/>
    <property type="project" value="InterPro"/>
</dbReference>
<evidence type="ECO:0000256" key="12">
    <source>
        <dbReference type="ARBA" id="ARBA00023014"/>
    </source>
</evidence>
<sequence>MSARLGARARNWRLTLTAAITSQASVLPQLGFIRTASSRQGSLALAKAAGMEARARVAAFALLPPRVGGADSARPPAVCATRWSSPARSACTHAVLSMNLQGNEHNHKNGVFTADEELQAATKVQFGTTGESHEYSSVALPTGSDRNAQVKGSVATRPAPLDKSLVPGRKDMQGRTLLKSMNLAQLEDFVETELGTKRFRARQLWQWMYKEDKLAKSFDEMTDIAVELRSALNEKCTIDSLFVDDVVYASDGTRKIMYRLTSQPDSGTIECVWIPTDDRVTLCVSSQLGCALNCQFCATALLGLKRHLAVEEIVDQVVIAKRMFDAEKRVSNVVFMGMGEPLHNINNVLAAVNCLLDNRGLNLSHNKVTVSTSGLVPEIVRFCRESKACLAVSLNASCDETRNWLMPINRKYNMDALFSALRQEFPRRGENSGRVQRRVFFEYVMLRGVNDSMEDAQRLLKLMRSVPCKLNLIRFNSHPGSLFESSSEQQIERVRAFLAGYGMVVTRRESRGDEKMMACGQLGKIDEQSQQRPTPRLKVPAKFQPVLSAKKPIKADSQIY</sequence>
<evidence type="ECO:0000259" key="13">
    <source>
        <dbReference type="PROSITE" id="PS51918"/>
    </source>
</evidence>
<dbReference type="SFLD" id="SFLDG01062">
    <property type="entry name" value="methyltransferase_(Class_A)"/>
    <property type="match status" value="1"/>
</dbReference>
<dbReference type="SFLD" id="SFLDS00029">
    <property type="entry name" value="Radical_SAM"/>
    <property type="match status" value="1"/>
</dbReference>
<dbReference type="InterPro" id="IPR058240">
    <property type="entry name" value="rSAM_sf"/>
</dbReference>
<dbReference type="Pfam" id="PF21016">
    <property type="entry name" value="RlmN_N"/>
    <property type="match status" value="1"/>
</dbReference>
<keyword evidence="8" id="KW-0949">S-adenosyl-L-methionine</keyword>
<feature type="domain" description="Radical SAM core" evidence="13">
    <location>
        <begin position="276"/>
        <end position="514"/>
    </location>
</feature>
<comment type="cofactor">
    <cofactor evidence="1">
        <name>[4Fe-4S] cluster</name>
        <dbReference type="ChEBI" id="CHEBI:49883"/>
    </cofactor>
</comment>
<dbReference type="InterPro" id="IPR013785">
    <property type="entry name" value="Aldolase_TIM"/>
</dbReference>
<evidence type="ECO:0000256" key="11">
    <source>
        <dbReference type="ARBA" id="ARBA00023004"/>
    </source>
</evidence>
<gene>
    <name evidence="14" type="ORF">FVE85_0064</name>
</gene>
<comment type="caution">
    <text evidence="14">The sequence shown here is derived from an EMBL/GenBank/DDBJ whole genome shotgun (WGS) entry which is preliminary data.</text>
</comment>
<evidence type="ECO:0000313" key="14">
    <source>
        <dbReference type="EMBL" id="KAA8496335.1"/>
    </source>
</evidence>
<keyword evidence="12" id="KW-0411">Iron-sulfur</keyword>
<name>A0A5J4YYY0_PORPP</name>
<dbReference type="InterPro" id="IPR027492">
    <property type="entry name" value="RNA_MTrfase_RlmN"/>
</dbReference>
<comment type="subcellular location">
    <subcellularLocation>
        <location evidence="2">Cytoplasm</location>
    </subcellularLocation>
</comment>
<evidence type="ECO:0000256" key="5">
    <source>
        <dbReference type="ARBA" id="ARBA00022552"/>
    </source>
</evidence>
<keyword evidence="4" id="KW-0963">Cytoplasm</keyword>
<dbReference type="OrthoDB" id="538249at2759"/>
<evidence type="ECO:0000256" key="8">
    <source>
        <dbReference type="ARBA" id="ARBA00022691"/>
    </source>
</evidence>